<feature type="non-terminal residue" evidence="12">
    <location>
        <position position="1"/>
    </location>
</feature>
<evidence type="ECO:0000256" key="1">
    <source>
        <dbReference type="ARBA" id="ARBA00004162"/>
    </source>
</evidence>
<evidence type="ECO:0000256" key="2">
    <source>
        <dbReference type="ARBA" id="ARBA00022475"/>
    </source>
</evidence>
<dbReference type="SUPFAM" id="SSF48726">
    <property type="entry name" value="Immunoglobulin"/>
    <property type="match status" value="1"/>
</dbReference>
<dbReference type="Gene3D" id="2.60.40.10">
    <property type="entry name" value="Immunoglobulins"/>
    <property type="match status" value="1"/>
</dbReference>
<evidence type="ECO:0000256" key="9">
    <source>
        <dbReference type="ARBA" id="ARBA00023180"/>
    </source>
</evidence>
<dbReference type="AlphaFoldDB" id="A0A7J7EMH6"/>
<keyword evidence="13" id="KW-1185">Reference proteome</keyword>
<feature type="non-terminal residue" evidence="12">
    <location>
        <position position="156"/>
    </location>
</feature>
<evidence type="ECO:0000256" key="3">
    <source>
        <dbReference type="ARBA" id="ARBA00022692"/>
    </source>
</evidence>
<dbReference type="GO" id="GO:0019221">
    <property type="term" value="P:cytokine-mediated signaling pathway"/>
    <property type="evidence" value="ECO:0007669"/>
    <property type="project" value="TreeGrafter"/>
</dbReference>
<evidence type="ECO:0000256" key="10">
    <source>
        <dbReference type="ARBA" id="ARBA00023319"/>
    </source>
</evidence>
<evidence type="ECO:0000256" key="4">
    <source>
        <dbReference type="ARBA" id="ARBA00022729"/>
    </source>
</evidence>
<dbReference type="PANTHER" id="PTHR11738">
    <property type="entry name" value="MHC CLASS I NK CELL RECEPTOR"/>
    <property type="match status" value="1"/>
</dbReference>
<dbReference type="PANTHER" id="PTHR11738:SF179">
    <property type="entry name" value="LEUKOCYTE IMMUNOGLOBULIN-LIKE RECEPTOR SUBFAMILY A MEMBER 5"/>
    <property type="match status" value="1"/>
</dbReference>
<dbReference type="Proteomes" id="UP000551758">
    <property type="component" value="Unassembled WGS sequence"/>
</dbReference>
<sequence length="156" mass="17533">PTDWSEPSDPLELVVTGERTLRVPSLRLCSQEEGLLSAVCLPLTAQPWAIRGRCSPIYHSASSSPRNLQQTLPLSPAEPCGDLTRESALPTHSDKEGEHQPSWMLDSQGHTTWQSQALFPVDPVIPSHRWMFRCYGCYRNKPQEWPYPSNAVQLLV</sequence>
<keyword evidence="8" id="KW-1015">Disulfide bond</keyword>
<feature type="compositionally biased region" description="Polar residues" evidence="11">
    <location>
        <begin position="64"/>
        <end position="73"/>
    </location>
</feature>
<dbReference type="GO" id="GO:0005886">
    <property type="term" value="C:plasma membrane"/>
    <property type="evidence" value="ECO:0007669"/>
    <property type="project" value="UniProtKB-SubCell"/>
</dbReference>
<keyword evidence="2" id="KW-1003">Cell membrane</keyword>
<keyword evidence="6" id="KW-1133">Transmembrane helix</keyword>
<evidence type="ECO:0000256" key="11">
    <source>
        <dbReference type="SAM" id="MobiDB-lite"/>
    </source>
</evidence>
<comment type="caution">
    <text evidence="12">The sequence shown here is derived from an EMBL/GenBank/DDBJ whole genome shotgun (WGS) entry which is preliminary data.</text>
</comment>
<keyword evidence="4" id="KW-0732">Signal</keyword>
<keyword evidence="9" id="KW-0325">Glycoprotein</keyword>
<comment type="subcellular location">
    <subcellularLocation>
        <location evidence="1">Cell membrane</location>
        <topology evidence="1">Single-pass membrane protein</topology>
    </subcellularLocation>
</comment>
<organism evidence="12 13">
    <name type="scientific">Diceros bicornis minor</name>
    <name type="common">South-central black rhinoceros</name>
    <dbReference type="NCBI Taxonomy" id="77932"/>
    <lineage>
        <taxon>Eukaryota</taxon>
        <taxon>Metazoa</taxon>
        <taxon>Chordata</taxon>
        <taxon>Craniata</taxon>
        <taxon>Vertebrata</taxon>
        <taxon>Euteleostomi</taxon>
        <taxon>Mammalia</taxon>
        <taxon>Eutheria</taxon>
        <taxon>Laurasiatheria</taxon>
        <taxon>Perissodactyla</taxon>
        <taxon>Rhinocerotidae</taxon>
        <taxon>Diceros</taxon>
    </lineage>
</organism>
<evidence type="ECO:0000256" key="8">
    <source>
        <dbReference type="ARBA" id="ARBA00023157"/>
    </source>
</evidence>
<protein>
    <submittedName>
        <fullName evidence="12">Uncharacterized protein</fullName>
    </submittedName>
</protein>
<keyword evidence="10" id="KW-0393">Immunoglobulin domain</keyword>
<dbReference type="InterPro" id="IPR050412">
    <property type="entry name" value="Ig-like_Receptors_ImmuneReg"/>
</dbReference>
<dbReference type="InterPro" id="IPR036179">
    <property type="entry name" value="Ig-like_dom_sf"/>
</dbReference>
<proteinExistence type="predicted"/>
<evidence type="ECO:0000256" key="6">
    <source>
        <dbReference type="ARBA" id="ARBA00022989"/>
    </source>
</evidence>
<keyword evidence="7" id="KW-0472">Membrane</keyword>
<dbReference type="GO" id="GO:0002764">
    <property type="term" value="P:immune response-regulating signaling pathway"/>
    <property type="evidence" value="ECO:0007669"/>
    <property type="project" value="TreeGrafter"/>
</dbReference>
<dbReference type="EMBL" id="JACDTQ010002604">
    <property type="protein sequence ID" value="KAF5917000.1"/>
    <property type="molecule type" value="Genomic_DNA"/>
</dbReference>
<evidence type="ECO:0000313" key="13">
    <source>
        <dbReference type="Proteomes" id="UP000551758"/>
    </source>
</evidence>
<evidence type="ECO:0000256" key="5">
    <source>
        <dbReference type="ARBA" id="ARBA00022737"/>
    </source>
</evidence>
<evidence type="ECO:0000313" key="12">
    <source>
        <dbReference type="EMBL" id="KAF5917000.1"/>
    </source>
</evidence>
<accession>A0A7J7EMH6</accession>
<evidence type="ECO:0000256" key="7">
    <source>
        <dbReference type="ARBA" id="ARBA00023136"/>
    </source>
</evidence>
<gene>
    <name evidence="12" type="ORF">HPG69_013924</name>
</gene>
<reference evidence="12 13" key="1">
    <citation type="journal article" date="2020" name="Mol. Biol. Evol.">
        <title>Interspecific Gene Flow and the Evolution of Specialization in Black and White Rhinoceros.</title>
        <authorList>
            <person name="Moodley Y."/>
            <person name="Westbury M.V."/>
            <person name="Russo I.M."/>
            <person name="Gopalakrishnan S."/>
            <person name="Rakotoarivelo A."/>
            <person name="Olsen R.A."/>
            <person name="Prost S."/>
            <person name="Tunstall T."/>
            <person name="Ryder O.A."/>
            <person name="Dalen L."/>
            <person name="Bruford M.W."/>
        </authorList>
    </citation>
    <scope>NUCLEOTIDE SEQUENCE [LARGE SCALE GENOMIC DNA]</scope>
    <source>
        <strain evidence="12">SBR-YM</strain>
        <tissue evidence="12">Skin</tissue>
    </source>
</reference>
<dbReference type="InterPro" id="IPR013783">
    <property type="entry name" value="Ig-like_fold"/>
</dbReference>
<feature type="region of interest" description="Disordered" evidence="11">
    <location>
        <begin position="64"/>
        <end position="106"/>
    </location>
</feature>
<dbReference type="GO" id="GO:0032396">
    <property type="term" value="F:inhibitory MHC class I receptor activity"/>
    <property type="evidence" value="ECO:0007669"/>
    <property type="project" value="TreeGrafter"/>
</dbReference>
<keyword evidence="5" id="KW-0677">Repeat</keyword>
<name>A0A7J7EMH6_DICBM</name>
<keyword evidence="3" id="KW-0812">Transmembrane</keyword>